<keyword evidence="6" id="KW-0472">Membrane</keyword>
<dbReference type="AlphaFoldDB" id="A0A3P7PWL6"/>
<dbReference type="GO" id="GO:1990573">
    <property type="term" value="P:potassium ion import across plasma membrane"/>
    <property type="evidence" value="ECO:0007669"/>
    <property type="project" value="TreeGrafter"/>
</dbReference>
<dbReference type="GO" id="GO:0030007">
    <property type="term" value="P:intracellular potassium ion homeostasis"/>
    <property type="evidence" value="ECO:0007669"/>
    <property type="project" value="TreeGrafter"/>
</dbReference>
<dbReference type="InterPro" id="IPR038702">
    <property type="entry name" value="Na/K_ATPase_sub_beta_sf"/>
</dbReference>
<dbReference type="PANTHER" id="PTHR11523">
    <property type="entry name" value="SODIUM/POTASSIUM-DEPENDENT ATPASE BETA SUBUNIT"/>
    <property type="match status" value="1"/>
</dbReference>
<sequence>MYFQIRTDYPKLTGRQSLLQLHPGLSRVPNPDVLTSLIHFRPYEPLSYSKLIDEMLAFLYGYQKKLCTMMKDCVHGTGGDIIDMRRPCAFDLNAVGPCNLANTFGYTTASPCVALKMNRIYGWLPEPVEFATGVLVKCEGETEADTLNMGTVHYYDMDHVSTGQKRAKTTNGSFHSAFFPYLNQVCYHQPLVFLEFAGMRRNTLIRVKCYLIAKNIPVSFERNEGSVRFEILAD</sequence>
<dbReference type="EMBL" id="UYRU01072620">
    <property type="protein sequence ID" value="VDN22476.1"/>
    <property type="molecule type" value="Genomic_DNA"/>
</dbReference>
<protein>
    <recommendedName>
        <fullName evidence="9">Sodium/potassium-transporting ATPase subunit beta</fullName>
    </recommendedName>
</protein>
<dbReference type="GO" id="GO:0006883">
    <property type="term" value="P:intracellular sodium ion homeostasis"/>
    <property type="evidence" value="ECO:0007669"/>
    <property type="project" value="TreeGrafter"/>
</dbReference>
<gene>
    <name evidence="7" type="ORF">DILT_LOCUS14064</name>
</gene>
<dbReference type="PANTHER" id="PTHR11523:SF28">
    <property type="entry name" value="NA_K-ATPASE BETA SUBUNIT ISOFORM 4-RELATED"/>
    <property type="match status" value="1"/>
</dbReference>
<dbReference type="Pfam" id="PF00287">
    <property type="entry name" value="Na_K-ATPase"/>
    <property type="match status" value="1"/>
</dbReference>
<evidence type="ECO:0000313" key="8">
    <source>
        <dbReference type="Proteomes" id="UP000281553"/>
    </source>
</evidence>
<comment type="subcellular location">
    <subcellularLocation>
        <location evidence="1">Membrane</location>
        <topology evidence="1">Single-pass type II membrane protein</topology>
    </subcellularLocation>
</comment>
<comment type="similarity">
    <text evidence="2">Belongs to the X(+)/potassium ATPases subunit beta family.</text>
</comment>
<evidence type="ECO:0000313" key="7">
    <source>
        <dbReference type="EMBL" id="VDN22476.1"/>
    </source>
</evidence>
<evidence type="ECO:0000256" key="3">
    <source>
        <dbReference type="ARBA" id="ARBA00022692"/>
    </source>
</evidence>
<reference evidence="7 8" key="1">
    <citation type="submission" date="2018-11" db="EMBL/GenBank/DDBJ databases">
        <authorList>
            <consortium name="Pathogen Informatics"/>
        </authorList>
    </citation>
    <scope>NUCLEOTIDE SEQUENCE [LARGE SCALE GENOMIC DNA]</scope>
</reference>
<dbReference type="GO" id="GO:0005890">
    <property type="term" value="C:sodium:potassium-exchanging ATPase complex"/>
    <property type="evidence" value="ECO:0007669"/>
    <property type="project" value="InterPro"/>
</dbReference>
<evidence type="ECO:0000256" key="5">
    <source>
        <dbReference type="ARBA" id="ARBA00022989"/>
    </source>
</evidence>
<evidence type="ECO:0000256" key="2">
    <source>
        <dbReference type="ARBA" id="ARBA00005876"/>
    </source>
</evidence>
<organism evidence="7 8">
    <name type="scientific">Dibothriocephalus latus</name>
    <name type="common">Fish tapeworm</name>
    <name type="synonym">Diphyllobothrium latum</name>
    <dbReference type="NCBI Taxonomy" id="60516"/>
    <lineage>
        <taxon>Eukaryota</taxon>
        <taxon>Metazoa</taxon>
        <taxon>Spiralia</taxon>
        <taxon>Lophotrochozoa</taxon>
        <taxon>Platyhelminthes</taxon>
        <taxon>Cestoda</taxon>
        <taxon>Eucestoda</taxon>
        <taxon>Diphyllobothriidea</taxon>
        <taxon>Diphyllobothriidae</taxon>
        <taxon>Dibothriocephalus</taxon>
    </lineage>
</organism>
<proteinExistence type="inferred from homology"/>
<dbReference type="Gene3D" id="2.60.40.1660">
    <property type="entry name" value="Na, k-atpase alpha subunit"/>
    <property type="match status" value="1"/>
</dbReference>
<evidence type="ECO:0000256" key="4">
    <source>
        <dbReference type="ARBA" id="ARBA00022968"/>
    </source>
</evidence>
<evidence type="ECO:0000256" key="1">
    <source>
        <dbReference type="ARBA" id="ARBA00004606"/>
    </source>
</evidence>
<accession>A0A3P7PWL6</accession>
<keyword evidence="8" id="KW-1185">Reference proteome</keyword>
<evidence type="ECO:0000256" key="6">
    <source>
        <dbReference type="ARBA" id="ARBA00023136"/>
    </source>
</evidence>
<name>A0A3P7PWL6_DIBLA</name>
<dbReference type="Proteomes" id="UP000281553">
    <property type="component" value="Unassembled WGS sequence"/>
</dbReference>
<dbReference type="GO" id="GO:0001671">
    <property type="term" value="F:ATPase activator activity"/>
    <property type="evidence" value="ECO:0007669"/>
    <property type="project" value="TreeGrafter"/>
</dbReference>
<evidence type="ECO:0008006" key="9">
    <source>
        <dbReference type="Google" id="ProtNLM"/>
    </source>
</evidence>
<keyword evidence="4" id="KW-0735">Signal-anchor</keyword>
<keyword evidence="5" id="KW-1133">Transmembrane helix</keyword>
<dbReference type="GO" id="GO:0036376">
    <property type="term" value="P:sodium ion export across plasma membrane"/>
    <property type="evidence" value="ECO:0007669"/>
    <property type="project" value="TreeGrafter"/>
</dbReference>
<keyword evidence="3" id="KW-0812">Transmembrane</keyword>
<dbReference type="InterPro" id="IPR000402">
    <property type="entry name" value="Na/K_ATPase_sub_beta"/>
</dbReference>
<dbReference type="OrthoDB" id="5912413at2759"/>